<dbReference type="AlphaFoldDB" id="A0ABD3GJM4"/>
<dbReference type="EMBL" id="JBJQOH010000007">
    <property type="protein sequence ID" value="KAL3678717.1"/>
    <property type="molecule type" value="Genomic_DNA"/>
</dbReference>
<dbReference type="Proteomes" id="UP001633002">
    <property type="component" value="Unassembled WGS sequence"/>
</dbReference>
<reference evidence="1 2" key="1">
    <citation type="submission" date="2024-09" db="EMBL/GenBank/DDBJ databases">
        <title>Chromosome-scale assembly of Riccia sorocarpa.</title>
        <authorList>
            <person name="Paukszto L."/>
        </authorList>
    </citation>
    <scope>NUCLEOTIDE SEQUENCE [LARGE SCALE GENOMIC DNA]</scope>
    <source>
        <strain evidence="1">LP-2024</strain>
        <tissue evidence="1">Aerial parts of the thallus</tissue>
    </source>
</reference>
<evidence type="ECO:0008006" key="3">
    <source>
        <dbReference type="Google" id="ProtNLM"/>
    </source>
</evidence>
<evidence type="ECO:0000313" key="1">
    <source>
        <dbReference type="EMBL" id="KAL3678717.1"/>
    </source>
</evidence>
<sequence length="305" mass="33249">MATLKFASSVLASSIPSYRNGVSAYERQGRPCLSITTCLRTGLEKRNNRLGVVLKHAGFNGSSSCPVSLRAAASEQLTEPESVDSSSRRESVKQKLVEQILAAAGNLNEECIATIKELEQLNPNPEPLNNPEIYFGSWERLKGGSVGTGKKGEGKVEVGYEGASASLGRATFGNIKPSDLEIVMGEVFNYVPNLSRDGIYIEFTTKNPRGDQLPPIEGLIINYASTLVESPSKMKLLFDKTSVRPSHPERDLEAWKDIFKEESDGAMNESGEITVTNKKPPVGFHDVIYIDDELRITKGIPGSQL</sequence>
<name>A0ABD3GJM4_9MARC</name>
<protein>
    <recommendedName>
        <fullName evidence="3">Plastid lipid-associated protein/fibrillin conserved domain-containing protein</fullName>
    </recommendedName>
</protein>
<evidence type="ECO:0000313" key="2">
    <source>
        <dbReference type="Proteomes" id="UP001633002"/>
    </source>
</evidence>
<gene>
    <name evidence="1" type="ORF">R1sor_021673</name>
</gene>
<proteinExistence type="predicted"/>
<organism evidence="1 2">
    <name type="scientific">Riccia sorocarpa</name>
    <dbReference type="NCBI Taxonomy" id="122646"/>
    <lineage>
        <taxon>Eukaryota</taxon>
        <taxon>Viridiplantae</taxon>
        <taxon>Streptophyta</taxon>
        <taxon>Embryophyta</taxon>
        <taxon>Marchantiophyta</taxon>
        <taxon>Marchantiopsida</taxon>
        <taxon>Marchantiidae</taxon>
        <taxon>Marchantiales</taxon>
        <taxon>Ricciaceae</taxon>
        <taxon>Riccia</taxon>
    </lineage>
</organism>
<accession>A0ABD3GJM4</accession>
<comment type="caution">
    <text evidence="1">The sequence shown here is derived from an EMBL/GenBank/DDBJ whole genome shotgun (WGS) entry which is preliminary data.</text>
</comment>
<keyword evidence="2" id="KW-1185">Reference proteome</keyword>